<evidence type="ECO:0000313" key="1">
    <source>
        <dbReference type="EMBL" id="SOD89458.1"/>
    </source>
</evidence>
<dbReference type="AlphaFoldDB" id="A0A286G1W4"/>
<dbReference type="EMBL" id="OCNH01000002">
    <property type="protein sequence ID" value="SOD89458.1"/>
    <property type="molecule type" value="Genomic_DNA"/>
</dbReference>
<proteinExistence type="predicted"/>
<dbReference type="OrthoDB" id="6395228at2"/>
<evidence type="ECO:0000313" key="2">
    <source>
        <dbReference type="Proteomes" id="UP000219452"/>
    </source>
</evidence>
<sequence>MQTKLNRHIYMKRIVTFLLITLTILNALGQTTSLPTIRTNQNSVILYVDGERGPFTGVNDVPKDFSHDFPLDKPSVPFLLVSEKDSIAMTLNYGVITHFQIIREAKGDTLQGHFTSHKPIKTAVFTDAYKKANEGKTIVEIPEVYELINVIFALTDYGKTDAIEKDTPYYSQVMSHFSPYKNHPVVRTIDSLLRKSVNNYHNLKMDSYAYTLQANKLEKSPVYDRISWGEVNQLTPYIPLVEQFASQSGFHTFFQKHQPYYTSLITDFKKNVDVATMKTWLEKQFPTTRYSAVKMIFTPLVGSNQSANRFDDNGFTEAQCHINYPFISKDETGQSGDVLRGQRMVISFTELNHNYLNPEADKYDKAVAAAYKNMADWITPNTPSVNYDNALLCFEEYMNYALVSLLFNDLFDAKTFAVLNKNRQSNMVKNRGFRRFREFDQELLRLYKTRKPGQTVADLYPAIIAWAAKQ</sequence>
<gene>
    <name evidence="1" type="ORF">SAMN06269250_3073</name>
</gene>
<keyword evidence="2" id="KW-1185">Reference proteome</keyword>
<name>A0A286G1W4_9BACT</name>
<dbReference type="InterPro" id="IPR032560">
    <property type="entry name" value="DUF4932"/>
</dbReference>
<dbReference type="Pfam" id="PF16286">
    <property type="entry name" value="DUF4932"/>
    <property type="match status" value="1"/>
</dbReference>
<accession>A0A286G1W4</accession>
<protein>
    <recommendedName>
        <fullName evidence="3">DUF4932 domain-containing protein</fullName>
    </recommendedName>
</protein>
<dbReference type="Proteomes" id="UP000219452">
    <property type="component" value="Unassembled WGS sequence"/>
</dbReference>
<organism evidence="1 2">
    <name type="scientific">Spirosoma fluviale</name>
    <dbReference type="NCBI Taxonomy" id="1597977"/>
    <lineage>
        <taxon>Bacteria</taxon>
        <taxon>Pseudomonadati</taxon>
        <taxon>Bacteroidota</taxon>
        <taxon>Cytophagia</taxon>
        <taxon>Cytophagales</taxon>
        <taxon>Cytophagaceae</taxon>
        <taxon>Spirosoma</taxon>
    </lineage>
</organism>
<evidence type="ECO:0008006" key="3">
    <source>
        <dbReference type="Google" id="ProtNLM"/>
    </source>
</evidence>
<reference evidence="2" key="1">
    <citation type="submission" date="2017-09" db="EMBL/GenBank/DDBJ databases">
        <authorList>
            <person name="Varghese N."/>
            <person name="Submissions S."/>
        </authorList>
    </citation>
    <scope>NUCLEOTIDE SEQUENCE [LARGE SCALE GENOMIC DNA]</scope>
    <source>
        <strain evidence="2">DSM 29961</strain>
    </source>
</reference>